<dbReference type="InterPro" id="IPR016187">
    <property type="entry name" value="CTDL_fold"/>
</dbReference>
<dbReference type="SUPFAM" id="SSF56436">
    <property type="entry name" value="C-type lectin-like"/>
    <property type="match status" value="1"/>
</dbReference>
<dbReference type="InterPro" id="IPR051043">
    <property type="entry name" value="Sulfatase_Mod_Factor_Kinase"/>
</dbReference>
<dbReference type="PANTHER" id="PTHR23150:SF19">
    <property type="entry name" value="FORMYLGLYCINE-GENERATING ENZYME"/>
    <property type="match status" value="1"/>
</dbReference>
<reference evidence="2 3" key="1">
    <citation type="submission" date="2024-09" db="EMBL/GenBank/DDBJ databases">
        <authorList>
            <person name="Sun Q."/>
            <person name="Mori K."/>
        </authorList>
    </citation>
    <scope>NUCLEOTIDE SEQUENCE [LARGE SCALE GENOMIC DNA]</scope>
    <source>
        <strain evidence="2 3">CGMCC 1.15906</strain>
    </source>
</reference>
<dbReference type="RefSeq" id="WP_380044781.1">
    <property type="nucleotide sequence ID" value="NZ_JBHLTC010000009.1"/>
</dbReference>
<evidence type="ECO:0000313" key="3">
    <source>
        <dbReference type="Proteomes" id="UP001589890"/>
    </source>
</evidence>
<evidence type="ECO:0000259" key="1">
    <source>
        <dbReference type="Pfam" id="PF03781"/>
    </source>
</evidence>
<dbReference type="InterPro" id="IPR005532">
    <property type="entry name" value="SUMF_dom"/>
</dbReference>
<keyword evidence="3" id="KW-1185">Reference proteome</keyword>
<comment type="caution">
    <text evidence="2">The sequence shown here is derived from an EMBL/GenBank/DDBJ whole genome shotgun (WGS) entry which is preliminary data.</text>
</comment>
<dbReference type="EMBL" id="JBHLTC010000009">
    <property type="protein sequence ID" value="MFC0624043.1"/>
    <property type="molecule type" value="Genomic_DNA"/>
</dbReference>
<organism evidence="2 3">
    <name type="scientific">Kribbella deserti</name>
    <dbReference type="NCBI Taxonomy" id="1926257"/>
    <lineage>
        <taxon>Bacteria</taxon>
        <taxon>Bacillati</taxon>
        <taxon>Actinomycetota</taxon>
        <taxon>Actinomycetes</taxon>
        <taxon>Propionibacteriales</taxon>
        <taxon>Kribbellaceae</taxon>
        <taxon>Kribbella</taxon>
    </lineage>
</organism>
<evidence type="ECO:0000313" key="2">
    <source>
        <dbReference type="EMBL" id="MFC0624043.1"/>
    </source>
</evidence>
<accession>A0ABV6QHE2</accession>
<dbReference type="Proteomes" id="UP001589890">
    <property type="component" value="Unassembled WGS sequence"/>
</dbReference>
<dbReference type="InterPro" id="IPR042095">
    <property type="entry name" value="SUMF_sf"/>
</dbReference>
<dbReference type="PANTHER" id="PTHR23150">
    <property type="entry name" value="SULFATASE MODIFYING FACTOR 1, 2"/>
    <property type="match status" value="1"/>
</dbReference>
<proteinExistence type="predicted"/>
<sequence length="668" mass="73988">MTPFDPLVPRPIDQPTVVDLGDNADLSRLDEGKILAAPEDPADWARWRARLAAWCDDARIRTAYDGSHYDVPGREWTRTCYSVGLVWLWDNLLYNAKTGRFTPARLIERGVEDFGGYDAVVLWHAYPVIGIDDRNQFDFYRDVPGLDALVASLHKLGVKVFLDYNPWDIGTRRAERPDADEFAALVGDLGADGVFLDTLKEGSPTFTRALEKANPAIVFEGESRLPLARIGDHALSWAQWFADSRAPGVLRAHVFERRHMMHHTRRWNRDHSDELQSAWVNGCGILVWESVFSSWVGWNARDRSTLRRMTAAQRAFSPVLIGGEWTPLTPEVPDEARVHGVFGSRFELADVTFWTLINRSEQDFDGLALRSEDLVGDWYDVTTGVPLTADSDGVRVLVPARGVTGIVRVGATAGSSCRATARELGSLPRAHVSDASFPAAPAVRREPPITGGEADLGPLIAVPAQELTLPVRFRRRETGLYGEAPYVEEWKPLPPRLHDIVTIERAVSLRSVSVATSEVTNAQFAEFVAEANYQPLIANRFLAHWQGGSPSPGTENQPVTYVDLDDARAYAAWRGGRLPTEDEWQVAAGDEAFGRAAPMVWNWTESEHDDGRSRFVILKGGSDYVAEGSDWYADGGPQDPEVSFKLVLTGAGLDRSAWIGFRCAVDAA</sequence>
<name>A0ABV6QHE2_9ACTN</name>
<feature type="domain" description="Sulfatase-modifying factor enzyme-like" evidence="1">
    <location>
        <begin position="505"/>
        <end position="608"/>
    </location>
</feature>
<protein>
    <submittedName>
        <fullName evidence="2">SUMF1/EgtB/PvdO family nonheme iron enzyme</fullName>
    </submittedName>
</protein>
<gene>
    <name evidence="2" type="ORF">ACFFGN_08210</name>
</gene>
<dbReference type="Pfam" id="PF03781">
    <property type="entry name" value="FGE-sulfatase"/>
    <property type="match status" value="1"/>
</dbReference>
<dbReference type="Gene3D" id="3.90.1580.10">
    <property type="entry name" value="paralog of FGE (formylglycine-generating enzyme)"/>
    <property type="match status" value="1"/>
</dbReference>